<accession>A0AAV1R4G7</accession>
<evidence type="ECO:0000313" key="3">
    <source>
        <dbReference type="Proteomes" id="UP001314170"/>
    </source>
</evidence>
<reference evidence="2 3" key="1">
    <citation type="submission" date="2024-01" db="EMBL/GenBank/DDBJ databases">
        <authorList>
            <person name="Waweru B."/>
        </authorList>
    </citation>
    <scope>NUCLEOTIDE SEQUENCE [LARGE SCALE GENOMIC DNA]</scope>
</reference>
<dbReference type="AlphaFoldDB" id="A0AAV1R4G7"/>
<dbReference type="EMBL" id="CAWUPB010000893">
    <property type="protein sequence ID" value="CAK7328219.1"/>
    <property type="molecule type" value="Genomic_DNA"/>
</dbReference>
<name>A0AAV1R4G7_9ROSI</name>
<sequence length="120" mass="13409">MKREGRPHGMVRTHRILPSPWNPKALDNKFNKFDTPPTAGLFTKVPSKPTNHSKFTGKCSKPRCTGCHMHPTCKSKDKTKGSHKVKSHDRDMNWGAEYGAAGFSATEMLDHLTTDAEVFS</sequence>
<feature type="region of interest" description="Disordered" evidence="1">
    <location>
        <begin position="1"/>
        <end position="56"/>
    </location>
</feature>
<comment type="caution">
    <text evidence="2">The sequence shown here is derived from an EMBL/GenBank/DDBJ whole genome shotgun (WGS) entry which is preliminary data.</text>
</comment>
<dbReference type="Proteomes" id="UP001314170">
    <property type="component" value="Unassembled WGS sequence"/>
</dbReference>
<dbReference type="PANTHER" id="PTHR34278">
    <property type="entry name" value="PROTEIN THI031, PUTATIVE-RELATED"/>
    <property type="match status" value="1"/>
</dbReference>
<proteinExistence type="predicted"/>
<keyword evidence="3" id="KW-1185">Reference proteome</keyword>
<protein>
    <submittedName>
        <fullName evidence="2">Uncharacterized protein</fullName>
    </submittedName>
</protein>
<dbReference type="PANTHER" id="PTHR34278:SF1">
    <property type="entry name" value="PROTEIN THI031, PUTATIVE-RELATED"/>
    <property type="match status" value="1"/>
</dbReference>
<evidence type="ECO:0000313" key="2">
    <source>
        <dbReference type="EMBL" id="CAK7328219.1"/>
    </source>
</evidence>
<gene>
    <name evidence="2" type="ORF">DCAF_LOCUS5940</name>
</gene>
<evidence type="ECO:0000256" key="1">
    <source>
        <dbReference type="SAM" id="MobiDB-lite"/>
    </source>
</evidence>
<organism evidence="2 3">
    <name type="scientific">Dovyalis caffra</name>
    <dbReference type="NCBI Taxonomy" id="77055"/>
    <lineage>
        <taxon>Eukaryota</taxon>
        <taxon>Viridiplantae</taxon>
        <taxon>Streptophyta</taxon>
        <taxon>Embryophyta</taxon>
        <taxon>Tracheophyta</taxon>
        <taxon>Spermatophyta</taxon>
        <taxon>Magnoliopsida</taxon>
        <taxon>eudicotyledons</taxon>
        <taxon>Gunneridae</taxon>
        <taxon>Pentapetalae</taxon>
        <taxon>rosids</taxon>
        <taxon>fabids</taxon>
        <taxon>Malpighiales</taxon>
        <taxon>Salicaceae</taxon>
        <taxon>Flacourtieae</taxon>
        <taxon>Dovyalis</taxon>
    </lineage>
</organism>